<evidence type="ECO:0000313" key="2">
    <source>
        <dbReference type="EMBL" id="OAT85205.1"/>
    </source>
</evidence>
<keyword evidence="1" id="KW-1133">Transmembrane helix</keyword>
<gene>
    <name evidence="2" type="ORF">A6M21_06565</name>
</gene>
<dbReference type="EMBL" id="LYVF01000069">
    <property type="protein sequence ID" value="OAT85205.1"/>
    <property type="molecule type" value="Genomic_DNA"/>
</dbReference>
<reference evidence="2 3" key="1">
    <citation type="submission" date="2016-04" db="EMBL/GenBank/DDBJ databases">
        <authorList>
            <person name="Evans L.H."/>
            <person name="Alamgir A."/>
            <person name="Owens N."/>
            <person name="Weber N.D."/>
            <person name="Virtaneva K."/>
            <person name="Barbian K."/>
            <person name="Babar A."/>
            <person name="Rosenke K."/>
        </authorList>
    </citation>
    <scope>NUCLEOTIDE SEQUENCE [LARGE SCALE GENOMIC DNA]</scope>
    <source>
        <strain evidence="2 3">LMa1</strain>
    </source>
</reference>
<dbReference type="Proteomes" id="UP000078532">
    <property type="component" value="Unassembled WGS sequence"/>
</dbReference>
<keyword evidence="1" id="KW-0812">Transmembrane</keyword>
<sequence length="99" mass="10887">MHAALAGGIIIFIAGLLIKYGRLFMRMAANDPAFAGEERKLELRRMESLAGNGLLVMGLVLLAGGILARYGYPEATDTAWFIFLLIGLFIIFRADRRKG</sequence>
<accession>A0A1B7LGH7</accession>
<feature type="transmembrane region" description="Helical" evidence="1">
    <location>
        <begin position="6"/>
        <end position="25"/>
    </location>
</feature>
<evidence type="ECO:0000313" key="3">
    <source>
        <dbReference type="Proteomes" id="UP000078532"/>
    </source>
</evidence>
<dbReference type="InterPro" id="IPR017259">
    <property type="entry name" value="UCP037672"/>
</dbReference>
<evidence type="ECO:0000256" key="1">
    <source>
        <dbReference type="SAM" id="Phobius"/>
    </source>
</evidence>
<feature type="transmembrane region" description="Helical" evidence="1">
    <location>
        <begin position="78"/>
        <end position="94"/>
    </location>
</feature>
<feature type="transmembrane region" description="Helical" evidence="1">
    <location>
        <begin position="49"/>
        <end position="72"/>
    </location>
</feature>
<name>A0A1B7LGH7_9FIRM</name>
<organism evidence="2 3">
    <name type="scientific">Desulfotomaculum copahuensis</name>
    <dbReference type="NCBI Taxonomy" id="1838280"/>
    <lineage>
        <taxon>Bacteria</taxon>
        <taxon>Bacillati</taxon>
        <taxon>Bacillota</taxon>
        <taxon>Clostridia</taxon>
        <taxon>Eubacteriales</taxon>
        <taxon>Desulfotomaculaceae</taxon>
        <taxon>Desulfotomaculum</taxon>
    </lineage>
</organism>
<keyword evidence="3" id="KW-1185">Reference proteome</keyword>
<keyword evidence="1" id="KW-0472">Membrane</keyword>
<comment type="caution">
    <text evidence="2">The sequence shown here is derived from an EMBL/GenBank/DDBJ whole genome shotgun (WGS) entry which is preliminary data.</text>
</comment>
<dbReference type="Pfam" id="PF12650">
    <property type="entry name" value="DUF3784"/>
    <property type="match status" value="1"/>
</dbReference>
<evidence type="ECO:0008006" key="4">
    <source>
        <dbReference type="Google" id="ProtNLM"/>
    </source>
</evidence>
<protein>
    <recommendedName>
        <fullName evidence="4">DUF3784 domain-containing protein</fullName>
    </recommendedName>
</protein>
<dbReference type="AlphaFoldDB" id="A0A1B7LGH7"/>
<proteinExistence type="predicted"/>
<dbReference type="RefSeq" id="WP_066666945.1">
    <property type="nucleotide sequence ID" value="NZ_LYVF01000069.1"/>
</dbReference>